<dbReference type="EMBL" id="BGPR01041079">
    <property type="protein sequence ID" value="GBO17313.1"/>
    <property type="molecule type" value="Genomic_DNA"/>
</dbReference>
<evidence type="ECO:0000313" key="1">
    <source>
        <dbReference type="EMBL" id="GBO17313.1"/>
    </source>
</evidence>
<dbReference type="AlphaFoldDB" id="A0A4Y2UWP4"/>
<evidence type="ECO:0000313" key="2">
    <source>
        <dbReference type="Proteomes" id="UP000499080"/>
    </source>
</evidence>
<gene>
    <name evidence="1" type="ORF">AVEN_140991_1</name>
</gene>
<reference evidence="1 2" key="1">
    <citation type="journal article" date="2019" name="Sci. Rep.">
        <title>Orb-weaving spider Araneus ventricosus genome elucidates the spidroin gene catalogue.</title>
        <authorList>
            <person name="Kono N."/>
            <person name="Nakamura H."/>
            <person name="Ohtoshi R."/>
            <person name="Moran D.A.P."/>
            <person name="Shinohara A."/>
            <person name="Yoshida Y."/>
            <person name="Fujiwara M."/>
            <person name="Mori M."/>
            <person name="Tomita M."/>
            <person name="Arakawa K."/>
        </authorList>
    </citation>
    <scope>NUCLEOTIDE SEQUENCE [LARGE SCALE GENOMIC DNA]</scope>
</reference>
<sequence>MAEFMCFFCLKTYDSLIGHHCLNGWWIPGVASRSTTVEAVAEEMDSMKQGSSHGPCVQINETGKVFTELVNINPVLSDENCLCNQVTYGNDQPTYSSQDCTTGGASTQLMVMNSEQGNIGEWAIGGMDNQAQTNELGKSDCNMGMRLSSEVSSKIGRLTSMACQMGLDEDKLNMLPIPDSSNYRNDFAPVSRAIDSMPTYKVPNLDVFEVVQSEPKIQNDSLKLMNTLVEMSHGCEISSISNDSPVIEEDRDRINQELVMGSKPDSEIAEDNIRLSEMYHQFSKYGQDTQRILIRGDLERMTNNFAVTEAEPSRELVFSNIPTNVSLVRNGSINHQVRLNRTNVKMMRLKCTNSSTEGKIGLNDMNVRRGTVEAAMIKNSFTEKSDSFGVGNVDAAHSLAGPSLSVFNESCTSVCLKEFQPNGNDKRHSMECGTTI</sequence>
<comment type="caution">
    <text evidence="1">The sequence shown here is derived from an EMBL/GenBank/DDBJ whole genome shotgun (WGS) entry which is preliminary data.</text>
</comment>
<accession>A0A4Y2UWP4</accession>
<proteinExistence type="predicted"/>
<name>A0A4Y2UWP4_ARAVE</name>
<organism evidence="1 2">
    <name type="scientific">Araneus ventricosus</name>
    <name type="common">Orbweaver spider</name>
    <name type="synonym">Epeira ventricosa</name>
    <dbReference type="NCBI Taxonomy" id="182803"/>
    <lineage>
        <taxon>Eukaryota</taxon>
        <taxon>Metazoa</taxon>
        <taxon>Ecdysozoa</taxon>
        <taxon>Arthropoda</taxon>
        <taxon>Chelicerata</taxon>
        <taxon>Arachnida</taxon>
        <taxon>Araneae</taxon>
        <taxon>Araneomorphae</taxon>
        <taxon>Entelegynae</taxon>
        <taxon>Araneoidea</taxon>
        <taxon>Araneidae</taxon>
        <taxon>Araneus</taxon>
    </lineage>
</organism>
<keyword evidence="2" id="KW-1185">Reference proteome</keyword>
<protein>
    <submittedName>
        <fullName evidence="1">Uncharacterized protein</fullName>
    </submittedName>
</protein>
<dbReference type="Proteomes" id="UP000499080">
    <property type="component" value="Unassembled WGS sequence"/>
</dbReference>